<keyword evidence="2" id="KW-0472">Membrane</keyword>
<dbReference type="EMBL" id="JAWQEV010000004">
    <property type="protein sequence ID" value="MDW4573601.1"/>
    <property type="molecule type" value="Genomic_DNA"/>
</dbReference>
<feature type="transmembrane region" description="Helical" evidence="2">
    <location>
        <begin position="20"/>
        <end position="42"/>
    </location>
</feature>
<evidence type="ECO:0008006" key="5">
    <source>
        <dbReference type="Google" id="ProtNLM"/>
    </source>
</evidence>
<name>A0ABU4H2P0_9MICO</name>
<reference evidence="3 4" key="1">
    <citation type="submission" date="2023-11" db="EMBL/GenBank/DDBJ databases">
        <title>Draft genome sequence of Microbacterium arthrosphaerae JCM 30492.</title>
        <authorList>
            <person name="Zhang G."/>
            <person name="Ding Y."/>
        </authorList>
    </citation>
    <scope>NUCLEOTIDE SEQUENCE [LARGE SCALE GENOMIC DNA]</scope>
    <source>
        <strain evidence="3 4">JCM 30492</strain>
    </source>
</reference>
<evidence type="ECO:0000313" key="3">
    <source>
        <dbReference type="EMBL" id="MDW4573601.1"/>
    </source>
</evidence>
<organism evidence="3 4">
    <name type="scientific">Microbacterium arthrosphaerae</name>
    <dbReference type="NCBI Taxonomy" id="792652"/>
    <lineage>
        <taxon>Bacteria</taxon>
        <taxon>Bacillati</taxon>
        <taxon>Actinomycetota</taxon>
        <taxon>Actinomycetes</taxon>
        <taxon>Micrococcales</taxon>
        <taxon>Microbacteriaceae</taxon>
        <taxon>Microbacterium</taxon>
    </lineage>
</organism>
<keyword evidence="2" id="KW-0812">Transmembrane</keyword>
<keyword evidence="4" id="KW-1185">Reference proteome</keyword>
<dbReference type="Proteomes" id="UP001283109">
    <property type="component" value="Unassembled WGS sequence"/>
</dbReference>
<sequence length="232" mass="24036">MTAPSAQTRRAEGQGRRRGLLVALGLLVLVATLVAVVVLVSAPPSAPAPNGPTGVSETGDPQDTGDEENEPSTDPLRFDPPTAAPLSPSQDDEVERAESAAVAVVAAANEIAQRADGSAIGVDEIATGFVLGELESAAREQFDLGYRQVGEAKVTQTTASNVDLGADPATMILTVCVDVSGIDVLDETGKSLKASLYNPGRPVKHVYGAVFADDVWKLATHEIPDDQDCPLP</sequence>
<keyword evidence="2" id="KW-1133">Transmembrane helix</keyword>
<gene>
    <name evidence="3" type="ORF">R8Z58_12530</name>
</gene>
<evidence type="ECO:0000313" key="4">
    <source>
        <dbReference type="Proteomes" id="UP001283109"/>
    </source>
</evidence>
<evidence type="ECO:0000256" key="2">
    <source>
        <dbReference type="SAM" id="Phobius"/>
    </source>
</evidence>
<accession>A0ABU4H2P0</accession>
<protein>
    <recommendedName>
        <fullName evidence="5">Secreted protein</fullName>
    </recommendedName>
</protein>
<evidence type="ECO:0000256" key="1">
    <source>
        <dbReference type="SAM" id="MobiDB-lite"/>
    </source>
</evidence>
<dbReference type="RefSeq" id="WP_318354123.1">
    <property type="nucleotide sequence ID" value="NZ_JAWQEV010000004.1"/>
</dbReference>
<comment type="caution">
    <text evidence="3">The sequence shown here is derived from an EMBL/GenBank/DDBJ whole genome shotgun (WGS) entry which is preliminary data.</text>
</comment>
<proteinExistence type="predicted"/>
<feature type="region of interest" description="Disordered" evidence="1">
    <location>
        <begin position="43"/>
        <end position="97"/>
    </location>
</feature>